<evidence type="ECO:0008006" key="3">
    <source>
        <dbReference type="Google" id="ProtNLM"/>
    </source>
</evidence>
<dbReference type="EMBL" id="CAMGYJ010000011">
    <property type="protein sequence ID" value="CAI0560135.1"/>
    <property type="molecule type" value="Genomic_DNA"/>
</dbReference>
<comment type="caution">
    <text evidence="1">The sequence shown here is derived from an EMBL/GenBank/DDBJ whole genome shotgun (WGS) entry which is preliminary data.</text>
</comment>
<organism evidence="1 2">
    <name type="scientific">Linum tenue</name>
    <dbReference type="NCBI Taxonomy" id="586396"/>
    <lineage>
        <taxon>Eukaryota</taxon>
        <taxon>Viridiplantae</taxon>
        <taxon>Streptophyta</taxon>
        <taxon>Embryophyta</taxon>
        <taxon>Tracheophyta</taxon>
        <taxon>Spermatophyta</taxon>
        <taxon>Magnoliopsida</taxon>
        <taxon>eudicotyledons</taxon>
        <taxon>Gunneridae</taxon>
        <taxon>Pentapetalae</taxon>
        <taxon>rosids</taxon>
        <taxon>fabids</taxon>
        <taxon>Malpighiales</taxon>
        <taxon>Linaceae</taxon>
        <taxon>Linum</taxon>
    </lineage>
</organism>
<feature type="non-terminal residue" evidence="1">
    <location>
        <position position="1"/>
    </location>
</feature>
<evidence type="ECO:0000313" key="1">
    <source>
        <dbReference type="EMBL" id="CAI0560135.1"/>
    </source>
</evidence>
<name>A0AAV0RRR3_9ROSI</name>
<gene>
    <name evidence="1" type="ORF">LITE_LOCUS49549</name>
</gene>
<dbReference type="PANTHER" id="PTHR46033:SF8">
    <property type="entry name" value="PROTEIN MAINTENANCE OF MERISTEMS-LIKE"/>
    <property type="match status" value="1"/>
</dbReference>
<dbReference type="Proteomes" id="UP001154282">
    <property type="component" value="Unassembled WGS sequence"/>
</dbReference>
<dbReference type="PANTHER" id="PTHR46033">
    <property type="entry name" value="PROTEIN MAIN-LIKE 2"/>
    <property type="match status" value="1"/>
</dbReference>
<dbReference type="InterPro" id="IPR044824">
    <property type="entry name" value="MAIN-like"/>
</dbReference>
<reference evidence="1" key="1">
    <citation type="submission" date="2022-08" db="EMBL/GenBank/DDBJ databases">
        <authorList>
            <person name="Gutierrez-Valencia J."/>
        </authorList>
    </citation>
    <scope>NUCLEOTIDE SEQUENCE</scope>
</reference>
<evidence type="ECO:0000313" key="2">
    <source>
        <dbReference type="Proteomes" id="UP001154282"/>
    </source>
</evidence>
<sequence length="81" mass="9911">RRYLTGQDQHRSRSIWNNNPESLIPISHRGTCRLPRWHPRLHPYLERAGLHNLRHFMRLDIDNDLLTAMAERWRPELHTFH</sequence>
<dbReference type="GO" id="GO:0010073">
    <property type="term" value="P:meristem maintenance"/>
    <property type="evidence" value="ECO:0007669"/>
    <property type="project" value="InterPro"/>
</dbReference>
<dbReference type="AlphaFoldDB" id="A0AAV0RRR3"/>
<feature type="non-terminal residue" evidence="1">
    <location>
        <position position="81"/>
    </location>
</feature>
<accession>A0AAV0RRR3</accession>
<protein>
    <recommendedName>
        <fullName evidence="3">Aminotransferase-like plant mobile domain-containing protein</fullName>
    </recommendedName>
</protein>
<keyword evidence="2" id="KW-1185">Reference proteome</keyword>
<proteinExistence type="predicted"/>